<accession>A0AAW1IZ80</accession>
<feature type="compositionally biased region" description="Polar residues" evidence="1">
    <location>
        <begin position="131"/>
        <end position="148"/>
    </location>
</feature>
<evidence type="ECO:0008006" key="4">
    <source>
        <dbReference type="Google" id="ProtNLM"/>
    </source>
</evidence>
<name>A0AAW1IZ80_POPJA</name>
<dbReference type="EMBL" id="JASPKY010000473">
    <property type="protein sequence ID" value="KAK9695708.1"/>
    <property type="molecule type" value="Genomic_DNA"/>
</dbReference>
<organism evidence="2 3">
    <name type="scientific">Popillia japonica</name>
    <name type="common">Japanese beetle</name>
    <dbReference type="NCBI Taxonomy" id="7064"/>
    <lineage>
        <taxon>Eukaryota</taxon>
        <taxon>Metazoa</taxon>
        <taxon>Ecdysozoa</taxon>
        <taxon>Arthropoda</taxon>
        <taxon>Hexapoda</taxon>
        <taxon>Insecta</taxon>
        <taxon>Pterygota</taxon>
        <taxon>Neoptera</taxon>
        <taxon>Endopterygota</taxon>
        <taxon>Coleoptera</taxon>
        <taxon>Polyphaga</taxon>
        <taxon>Scarabaeiformia</taxon>
        <taxon>Scarabaeidae</taxon>
        <taxon>Rutelinae</taxon>
        <taxon>Popillia</taxon>
    </lineage>
</organism>
<dbReference type="Proteomes" id="UP001458880">
    <property type="component" value="Unassembled WGS sequence"/>
</dbReference>
<evidence type="ECO:0000313" key="3">
    <source>
        <dbReference type="Proteomes" id="UP001458880"/>
    </source>
</evidence>
<feature type="region of interest" description="Disordered" evidence="1">
    <location>
        <begin position="115"/>
        <end position="172"/>
    </location>
</feature>
<sequence>MFNRTIRTKLDLVRRDVSLEVNEKQRLPPESSKEFKTGDKVQFRNYNNPTRKWNFGTITRRTGLLHYEVASGGHTLRRHVDQMRSHAGDIFEEGIRLPVPIEELPEREAEKIYTKMTPTPKKEDTEEISPAETSDTTASKAITETQISAKEHVQEAVRRSNRTRKPPVRLNL</sequence>
<gene>
    <name evidence="2" type="ORF">QE152_g32393</name>
</gene>
<protein>
    <recommendedName>
        <fullName evidence="4">DUF5641 domain-containing protein</fullName>
    </recommendedName>
</protein>
<reference evidence="2 3" key="1">
    <citation type="journal article" date="2024" name="BMC Genomics">
        <title>De novo assembly and annotation of Popillia japonica's genome with initial clues to its potential as an invasive pest.</title>
        <authorList>
            <person name="Cucini C."/>
            <person name="Boschi S."/>
            <person name="Funari R."/>
            <person name="Cardaioli E."/>
            <person name="Iannotti N."/>
            <person name="Marturano G."/>
            <person name="Paoli F."/>
            <person name="Bruttini M."/>
            <person name="Carapelli A."/>
            <person name="Frati F."/>
            <person name="Nardi F."/>
        </authorList>
    </citation>
    <scope>NUCLEOTIDE SEQUENCE [LARGE SCALE GENOMIC DNA]</scope>
    <source>
        <strain evidence="2">DMR45628</strain>
    </source>
</reference>
<dbReference type="AlphaFoldDB" id="A0AAW1IZ80"/>
<feature type="compositionally biased region" description="Basic residues" evidence="1">
    <location>
        <begin position="159"/>
        <end position="172"/>
    </location>
</feature>
<comment type="caution">
    <text evidence="2">The sequence shown here is derived from an EMBL/GenBank/DDBJ whole genome shotgun (WGS) entry which is preliminary data.</text>
</comment>
<keyword evidence="3" id="KW-1185">Reference proteome</keyword>
<evidence type="ECO:0000313" key="2">
    <source>
        <dbReference type="EMBL" id="KAK9695708.1"/>
    </source>
</evidence>
<evidence type="ECO:0000256" key="1">
    <source>
        <dbReference type="SAM" id="MobiDB-lite"/>
    </source>
</evidence>
<feature type="compositionally biased region" description="Basic and acidic residues" evidence="1">
    <location>
        <begin position="149"/>
        <end position="158"/>
    </location>
</feature>
<proteinExistence type="predicted"/>